<feature type="compositionally biased region" description="Polar residues" evidence="1">
    <location>
        <begin position="279"/>
        <end position="288"/>
    </location>
</feature>
<feature type="domain" description="Nuclear receptor coactivator 6 TRADD-N" evidence="2">
    <location>
        <begin position="2"/>
        <end position="64"/>
    </location>
</feature>
<feature type="region of interest" description="Disordered" evidence="1">
    <location>
        <begin position="65"/>
        <end position="91"/>
    </location>
</feature>
<name>T1L409_TETUR</name>
<accession>T1L409</accession>
<dbReference type="PANTHER" id="PTHR15690">
    <property type="entry name" value="NUCLEAR RECEPTOR COACTIVATOR 6"/>
    <property type="match status" value="1"/>
</dbReference>
<dbReference type="Proteomes" id="UP000015104">
    <property type="component" value="Unassembled WGS sequence"/>
</dbReference>
<dbReference type="GO" id="GO:0005667">
    <property type="term" value="C:transcription regulator complex"/>
    <property type="evidence" value="ECO:0007669"/>
    <property type="project" value="TreeGrafter"/>
</dbReference>
<gene>
    <name evidence="3" type="primary">107370147</name>
</gene>
<keyword evidence="4" id="KW-1185">Reference proteome</keyword>
<dbReference type="EMBL" id="CAEY01001062">
    <property type="status" value="NOT_ANNOTATED_CDS"/>
    <property type="molecule type" value="Genomic_DNA"/>
</dbReference>
<dbReference type="STRING" id="32264.T1L409"/>
<feature type="compositionally biased region" description="Low complexity" evidence="1">
    <location>
        <begin position="71"/>
        <end position="90"/>
    </location>
</feature>
<sequence length="288" mass="31471">MPWNGVRITFNISLEAAQRLKQLALCGDVNLRNLGILAVQLQDDQTISLNVGNNLNQPKELLVRNRDEESASTPPSSLSSPSSPSSSSSSLKISQNVNSSLIGNNTCKPPEAVNVKNSIQCATETNLSVEGTRRNIAEYLNNISFEASISSVTPPSEIVPCLDEIETNSHEQIPVEVELPNSELVDVDLTIKCEDSYFDADSIRLQKDLPELVDSPSVAIQDAIIDSESNLDVMSHSVACGDHNYTSLKNPCIDNDQDPNLLNMEEPDDKEDHNETISHGETPNIFND</sequence>
<reference evidence="3" key="2">
    <citation type="submission" date="2015-06" db="UniProtKB">
        <authorList>
            <consortium name="EnsemblMetazoa"/>
        </authorList>
    </citation>
    <scope>IDENTIFICATION</scope>
</reference>
<evidence type="ECO:0000313" key="4">
    <source>
        <dbReference type="Proteomes" id="UP000015104"/>
    </source>
</evidence>
<dbReference type="GO" id="GO:0003713">
    <property type="term" value="F:transcription coactivator activity"/>
    <property type="evidence" value="ECO:0007669"/>
    <property type="project" value="InterPro"/>
</dbReference>
<dbReference type="GO" id="GO:0045944">
    <property type="term" value="P:positive regulation of transcription by RNA polymerase II"/>
    <property type="evidence" value="ECO:0007669"/>
    <property type="project" value="TreeGrafter"/>
</dbReference>
<dbReference type="HOGENOM" id="CLU_967492_0_0_1"/>
<dbReference type="InterPro" id="IPR032715">
    <property type="entry name" value="NCOA6_TRADD-N"/>
</dbReference>
<evidence type="ECO:0000256" key="1">
    <source>
        <dbReference type="SAM" id="MobiDB-lite"/>
    </source>
</evidence>
<dbReference type="OrthoDB" id="10472671at2759"/>
<dbReference type="GO" id="GO:0035097">
    <property type="term" value="C:histone methyltransferase complex"/>
    <property type="evidence" value="ECO:0007669"/>
    <property type="project" value="TreeGrafter"/>
</dbReference>
<dbReference type="InterPro" id="IPR026638">
    <property type="entry name" value="NCOA6"/>
</dbReference>
<dbReference type="PANTHER" id="PTHR15690:SF0">
    <property type="entry name" value="NUCLEAR RECEPTOR COACTIVATOR 6"/>
    <property type="match status" value="1"/>
</dbReference>
<dbReference type="Pfam" id="PF13820">
    <property type="entry name" value="NCOA6_TRADD-N"/>
    <property type="match status" value="1"/>
</dbReference>
<reference evidence="4" key="1">
    <citation type="submission" date="2011-08" db="EMBL/GenBank/DDBJ databases">
        <authorList>
            <person name="Rombauts S."/>
        </authorList>
    </citation>
    <scope>NUCLEOTIDE SEQUENCE</scope>
    <source>
        <strain evidence="4">London</strain>
    </source>
</reference>
<feature type="region of interest" description="Disordered" evidence="1">
    <location>
        <begin position="262"/>
        <end position="288"/>
    </location>
</feature>
<protein>
    <recommendedName>
        <fullName evidence="2">Nuclear receptor coactivator 6 TRADD-N domain-containing protein</fullName>
    </recommendedName>
</protein>
<evidence type="ECO:0000313" key="3">
    <source>
        <dbReference type="EnsemblMetazoa" id="tetur37g00380.1"/>
    </source>
</evidence>
<dbReference type="AlphaFoldDB" id="T1L409"/>
<evidence type="ECO:0000259" key="2">
    <source>
        <dbReference type="Pfam" id="PF13820"/>
    </source>
</evidence>
<dbReference type="EnsemblMetazoa" id="tetur37g00380.1">
    <property type="protein sequence ID" value="tetur37g00380.1"/>
    <property type="gene ID" value="tetur37g00380"/>
</dbReference>
<dbReference type="eggNOG" id="ENOG502RDFM">
    <property type="taxonomic scope" value="Eukaryota"/>
</dbReference>
<proteinExistence type="predicted"/>
<organism evidence="3 4">
    <name type="scientific">Tetranychus urticae</name>
    <name type="common">Two-spotted spider mite</name>
    <dbReference type="NCBI Taxonomy" id="32264"/>
    <lineage>
        <taxon>Eukaryota</taxon>
        <taxon>Metazoa</taxon>
        <taxon>Ecdysozoa</taxon>
        <taxon>Arthropoda</taxon>
        <taxon>Chelicerata</taxon>
        <taxon>Arachnida</taxon>
        <taxon>Acari</taxon>
        <taxon>Acariformes</taxon>
        <taxon>Trombidiformes</taxon>
        <taxon>Prostigmata</taxon>
        <taxon>Eleutherengona</taxon>
        <taxon>Raphignathae</taxon>
        <taxon>Tetranychoidea</taxon>
        <taxon>Tetranychidae</taxon>
        <taxon>Tetranychus</taxon>
    </lineage>
</organism>